<keyword evidence="1" id="KW-1133">Transmembrane helix</keyword>
<proteinExistence type="predicted"/>
<organism evidence="2 3">
    <name type="scientific">Spirosoma rhododendri</name>
    <dbReference type="NCBI Taxonomy" id="2728024"/>
    <lineage>
        <taxon>Bacteria</taxon>
        <taxon>Pseudomonadati</taxon>
        <taxon>Bacteroidota</taxon>
        <taxon>Cytophagia</taxon>
        <taxon>Cytophagales</taxon>
        <taxon>Cytophagaceae</taxon>
        <taxon>Spirosoma</taxon>
    </lineage>
</organism>
<feature type="transmembrane region" description="Helical" evidence="1">
    <location>
        <begin position="92"/>
        <end position="110"/>
    </location>
</feature>
<protein>
    <submittedName>
        <fullName evidence="2">Uncharacterized protein</fullName>
    </submittedName>
</protein>
<dbReference type="RefSeq" id="WP_169552556.1">
    <property type="nucleotide sequence ID" value="NZ_CP051677.1"/>
</dbReference>
<keyword evidence="3" id="KW-1185">Reference proteome</keyword>
<dbReference type="KEGG" id="srho:HH216_20825"/>
<accession>A0A7L5DQ35</accession>
<sequence length="133" mass="15079">MNDFTLAQLSSIADSYLRMARTLTELQLAHWPEFTYEQQLDLNAYQNSLLNRAHDIQTRAVNPAVDQAEKLTERIQQTIGYICDRLLIINNIPVALTLGALIVALASYVARDNRKGIQSAFRELNHLLDSEHA</sequence>
<dbReference type="Proteomes" id="UP000501128">
    <property type="component" value="Chromosome"/>
</dbReference>
<dbReference type="AlphaFoldDB" id="A0A7L5DQ35"/>
<keyword evidence="1" id="KW-0812">Transmembrane</keyword>
<reference evidence="2 3" key="1">
    <citation type="submission" date="2020-04" db="EMBL/GenBank/DDBJ databases">
        <title>Genome sequencing of novel species.</title>
        <authorList>
            <person name="Heo J."/>
            <person name="Kim S.-J."/>
            <person name="Kim J.-S."/>
            <person name="Hong S.-B."/>
            <person name="Kwon S.-W."/>
        </authorList>
    </citation>
    <scope>NUCLEOTIDE SEQUENCE [LARGE SCALE GENOMIC DNA]</scope>
    <source>
        <strain evidence="2 3">CJU-R4</strain>
    </source>
</reference>
<name>A0A7L5DQ35_9BACT</name>
<evidence type="ECO:0000313" key="2">
    <source>
        <dbReference type="EMBL" id="QJD80584.1"/>
    </source>
</evidence>
<evidence type="ECO:0000256" key="1">
    <source>
        <dbReference type="SAM" id="Phobius"/>
    </source>
</evidence>
<keyword evidence="1" id="KW-0472">Membrane</keyword>
<dbReference type="EMBL" id="CP051677">
    <property type="protein sequence ID" value="QJD80584.1"/>
    <property type="molecule type" value="Genomic_DNA"/>
</dbReference>
<gene>
    <name evidence="2" type="ORF">HH216_20825</name>
</gene>
<evidence type="ECO:0000313" key="3">
    <source>
        <dbReference type="Proteomes" id="UP000501128"/>
    </source>
</evidence>